<evidence type="ECO:0000313" key="1">
    <source>
        <dbReference type="EMBL" id="EQD30300.1"/>
    </source>
</evidence>
<protein>
    <submittedName>
        <fullName evidence="1">Transposase, IS4</fullName>
    </submittedName>
</protein>
<dbReference type="AlphaFoldDB" id="T0ZKD9"/>
<accession>T0ZKD9</accession>
<feature type="non-terminal residue" evidence="1">
    <location>
        <position position="223"/>
    </location>
</feature>
<sequence length="223" mass="25593">MNLRRRVSGDVTGFVGKLDPDIISMLEESMAKRIIEDFRDQGLVYDLSAVTYFGSHNDLARFGHYYDANGNEKEINFVLSVTRNGGISVHQRSLPGNIVSVSTIKNFALELKDYGIKGILIVIDRGFYSEENLRSFKFIGAIPSNLKVSRDIISESKDIDRTMNYISYNGETIFFSEHKEEKRFIVYYSLRRKSEQLDSFLSSMSGIQDLLNEVKNRKKHSMF</sequence>
<reference evidence="1" key="1">
    <citation type="submission" date="2013-08" db="EMBL/GenBank/DDBJ databases">
        <authorList>
            <person name="Mendez C."/>
            <person name="Richter M."/>
            <person name="Ferrer M."/>
            <person name="Sanchez J."/>
        </authorList>
    </citation>
    <scope>NUCLEOTIDE SEQUENCE</scope>
</reference>
<name>T0ZKD9_9ZZZZ</name>
<organism evidence="1">
    <name type="scientific">mine drainage metagenome</name>
    <dbReference type="NCBI Taxonomy" id="410659"/>
    <lineage>
        <taxon>unclassified sequences</taxon>
        <taxon>metagenomes</taxon>
        <taxon>ecological metagenomes</taxon>
    </lineage>
</organism>
<comment type="caution">
    <text evidence="1">The sequence shown here is derived from an EMBL/GenBank/DDBJ whole genome shotgun (WGS) entry which is preliminary data.</text>
</comment>
<dbReference type="PANTHER" id="PTHR34614">
    <property type="match status" value="1"/>
</dbReference>
<dbReference type="PANTHER" id="PTHR34614:SF2">
    <property type="entry name" value="TRANSPOSASE IS4-LIKE DOMAIN-CONTAINING PROTEIN"/>
    <property type="match status" value="1"/>
</dbReference>
<gene>
    <name evidence="1" type="ORF">B2A_14191</name>
</gene>
<reference evidence="1" key="2">
    <citation type="journal article" date="2014" name="ISME J.">
        <title>Microbial stratification in low pH oxic and suboxic macroscopic growths along an acid mine drainage.</title>
        <authorList>
            <person name="Mendez-Garcia C."/>
            <person name="Mesa V."/>
            <person name="Sprenger R.R."/>
            <person name="Richter M."/>
            <person name="Diez M.S."/>
            <person name="Solano J."/>
            <person name="Bargiela R."/>
            <person name="Golyshina O.V."/>
            <person name="Manteca A."/>
            <person name="Ramos J.L."/>
            <person name="Gallego J.R."/>
            <person name="Llorente I."/>
            <person name="Martins Dos Santos V.A."/>
            <person name="Jensen O.N."/>
            <person name="Pelaez A.I."/>
            <person name="Sanchez J."/>
            <person name="Ferrer M."/>
        </authorList>
    </citation>
    <scope>NUCLEOTIDE SEQUENCE</scope>
</reference>
<proteinExistence type="predicted"/>
<dbReference type="EMBL" id="AUZZ01010286">
    <property type="protein sequence ID" value="EQD30300.1"/>
    <property type="molecule type" value="Genomic_DNA"/>
</dbReference>